<evidence type="ECO:0000313" key="6">
    <source>
        <dbReference type="EMBL" id="KAJ4388223.1"/>
    </source>
</evidence>
<dbReference type="GO" id="GO:0005634">
    <property type="term" value="C:nucleus"/>
    <property type="evidence" value="ECO:0007669"/>
    <property type="project" value="UniProtKB-SubCell"/>
</dbReference>
<dbReference type="Pfam" id="PF04082">
    <property type="entry name" value="Fungal_trans"/>
    <property type="match status" value="1"/>
</dbReference>
<dbReference type="Gene3D" id="4.10.240.10">
    <property type="entry name" value="Zn(2)-C6 fungal-type DNA-binding domain"/>
    <property type="match status" value="1"/>
</dbReference>
<dbReference type="Pfam" id="PF00172">
    <property type="entry name" value="Zn_clus"/>
    <property type="match status" value="1"/>
</dbReference>
<feature type="compositionally biased region" description="Polar residues" evidence="4">
    <location>
        <begin position="117"/>
        <end position="128"/>
    </location>
</feature>
<keyword evidence="7" id="KW-1185">Reference proteome</keyword>
<dbReference type="EMBL" id="JAPEVB010000005">
    <property type="protein sequence ID" value="KAJ4388223.1"/>
    <property type="molecule type" value="Genomic_DNA"/>
</dbReference>
<dbReference type="PANTHER" id="PTHR31001:SF57">
    <property type="entry name" value="ZN(II)2CYS6 TRANSCRIPTION FACTOR (EUROFUNG)"/>
    <property type="match status" value="1"/>
</dbReference>
<feature type="domain" description="Zn(2)-C6 fungal-type" evidence="5">
    <location>
        <begin position="21"/>
        <end position="50"/>
    </location>
</feature>
<evidence type="ECO:0000256" key="1">
    <source>
        <dbReference type="ARBA" id="ARBA00004123"/>
    </source>
</evidence>
<gene>
    <name evidence="6" type="ORF">N0V93_008830</name>
</gene>
<evidence type="ECO:0000313" key="7">
    <source>
        <dbReference type="Proteomes" id="UP001140453"/>
    </source>
</evidence>
<evidence type="ECO:0000256" key="3">
    <source>
        <dbReference type="ARBA" id="ARBA00023242"/>
    </source>
</evidence>
<dbReference type="GO" id="GO:0006351">
    <property type="term" value="P:DNA-templated transcription"/>
    <property type="evidence" value="ECO:0007669"/>
    <property type="project" value="InterPro"/>
</dbReference>
<dbReference type="CDD" id="cd12148">
    <property type="entry name" value="fungal_TF_MHR"/>
    <property type="match status" value="1"/>
</dbReference>
<dbReference type="OrthoDB" id="435881at2759"/>
<protein>
    <recommendedName>
        <fullName evidence="5">Zn(2)-C6 fungal-type domain-containing protein</fullName>
    </recommendedName>
</protein>
<keyword evidence="2" id="KW-0479">Metal-binding</keyword>
<dbReference type="PROSITE" id="PS50048">
    <property type="entry name" value="ZN2_CY6_FUNGAL_2"/>
    <property type="match status" value="1"/>
</dbReference>
<dbReference type="InterPro" id="IPR001138">
    <property type="entry name" value="Zn2Cys6_DnaBD"/>
</dbReference>
<dbReference type="SMART" id="SM00066">
    <property type="entry name" value="GAL4"/>
    <property type="match status" value="1"/>
</dbReference>
<evidence type="ECO:0000256" key="4">
    <source>
        <dbReference type="SAM" id="MobiDB-lite"/>
    </source>
</evidence>
<dbReference type="AlphaFoldDB" id="A0A9W8YPW1"/>
<dbReference type="PROSITE" id="PS00463">
    <property type="entry name" value="ZN2_CY6_FUNGAL_1"/>
    <property type="match status" value="1"/>
</dbReference>
<dbReference type="SMART" id="SM00906">
    <property type="entry name" value="Fungal_trans"/>
    <property type="match status" value="1"/>
</dbReference>
<name>A0A9W8YPW1_9PEZI</name>
<accession>A0A9W8YPW1</accession>
<organism evidence="6 7">
    <name type="scientific">Gnomoniopsis smithogilvyi</name>
    <dbReference type="NCBI Taxonomy" id="1191159"/>
    <lineage>
        <taxon>Eukaryota</taxon>
        <taxon>Fungi</taxon>
        <taxon>Dikarya</taxon>
        <taxon>Ascomycota</taxon>
        <taxon>Pezizomycotina</taxon>
        <taxon>Sordariomycetes</taxon>
        <taxon>Sordariomycetidae</taxon>
        <taxon>Diaporthales</taxon>
        <taxon>Gnomoniaceae</taxon>
        <taxon>Gnomoniopsis</taxon>
    </lineage>
</organism>
<feature type="region of interest" description="Disordered" evidence="4">
    <location>
        <begin position="86"/>
        <end position="143"/>
    </location>
</feature>
<dbReference type="GO" id="GO:0008270">
    <property type="term" value="F:zinc ion binding"/>
    <property type="evidence" value="ECO:0007669"/>
    <property type="project" value="InterPro"/>
</dbReference>
<comment type="caution">
    <text evidence="6">The sequence shown here is derived from an EMBL/GenBank/DDBJ whole genome shotgun (WGS) entry which is preliminary data.</text>
</comment>
<keyword evidence="3" id="KW-0539">Nucleus</keyword>
<dbReference type="InterPro" id="IPR007219">
    <property type="entry name" value="XnlR_reg_dom"/>
</dbReference>
<dbReference type="Proteomes" id="UP001140453">
    <property type="component" value="Unassembled WGS sequence"/>
</dbReference>
<evidence type="ECO:0000256" key="2">
    <source>
        <dbReference type="ARBA" id="ARBA00022723"/>
    </source>
</evidence>
<proteinExistence type="predicted"/>
<dbReference type="InterPro" id="IPR036864">
    <property type="entry name" value="Zn2-C6_fun-type_DNA-bd_sf"/>
</dbReference>
<dbReference type="CDD" id="cd00067">
    <property type="entry name" value="GAL4"/>
    <property type="match status" value="1"/>
</dbReference>
<evidence type="ECO:0000259" key="5">
    <source>
        <dbReference type="PROSITE" id="PS50048"/>
    </source>
</evidence>
<dbReference type="GO" id="GO:0003677">
    <property type="term" value="F:DNA binding"/>
    <property type="evidence" value="ECO:0007669"/>
    <property type="project" value="InterPro"/>
</dbReference>
<dbReference type="GO" id="GO:0000981">
    <property type="term" value="F:DNA-binding transcription factor activity, RNA polymerase II-specific"/>
    <property type="evidence" value="ECO:0007669"/>
    <property type="project" value="InterPro"/>
</dbReference>
<dbReference type="SUPFAM" id="SSF57701">
    <property type="entry name" value="Zn2/Cys6 DNA-binding domain"/>
    <property type="match status" value="1"/>
</dbReference>
<dbReference type="PANTHER" id="PTHR31001">
    <property type="entry name" value="UNCHARACTERIZED TRANSCRIPTIONAL REGULATORY PROTEIN"/>
    <property type="match status" value="1"/>
</dbReference>
<reference evidence="6" key="1">
    <citation type="submission" date="2022-10" db="EMBL/GenBank/DDBJ databases">
        <title>Tapping the CABI collections for fungal endophytes: first genome assemblies for Collariella, Neodidymelliopsis, Ascochyta clinopodiicola, Didymella pomorum, Didymosphaeria variabile, Neocosmospora piperis and Neocucurbitaria cava.</title>
        <authorList>
            <person name="Hill R."/>
        </authorList>
    </citation>
    <scope>NUCLEOTIDE SEQUENCE</scope>
    <source>
        <strain evidence="6">IMI 355082</strain>
    </source>
</reference>
<feature type="region of interest" description="Disordered" evidence="4">
    <location>
        <begin position="532"/>
        <end position="558"/>
    </location>
</feature>
<comment type="subcellular location">
    <subcellularLocation>
        <location evidence="1">Nucleus</location>
    </subcellularLocation>
</comment>
<feature type="compositionally biased region" description="Low complexity" evidence="4">
    <location>
        <begin position="129"/>
        <end position="142"/>
    </location>
</feature>
<feature type="compositionally biased region" description="Polar residues" evidence="4">
    <location>
        <begin position="95"/>
        <end position="109"/>
    </location>
</feature>
<dbReference type="InterPro" id="IPR050613">
    <property type="entry name" value="Sec_Metabolite_Reg"/>
</dbReference>
<sequence>MEVAGHTDDVATTGVAPHPRSCVFCRQRKVKCDRQQPCSNCTRSKCPCVYPTGRGRAPKRARRVADAQLAEKLARLETIIQRMAAENGPGLAQDSPRSQSKDGSNQALSTPEHGVTPESSTQHETTGLTTSTSDHSSPTPSSIEASMSRLVIDDKKSYYVSNPLWASMAQEIEELRDILGKSEDEDDDEKVSSHVPSQQSNTSAALFGYRAVAHSLQPYHPPLQQAINLFATFNENVVPLLRIFHVPSLSTMYWEAIASTNSLDKNVEALVFAIYYSAIVSLPPEQCFNLLGLTYEVAVERYRFAVEQAIARADLLTTQSVMLLQATTLFINALRNHDGSRVSWSLTTLVFSLAQTMGLHRDGTAFGLKPFETEMRRRLWWHICILDSRSSDHHGFGPMLYQLQYDTRIPLNINDNDLFPDMTEPPPEREEATDMCFCLVRCEAMVAATKMQLMSPEVPTPSNKNLGPSSLPLSERIKMIKELEARLQDRYIRHCNTSSPIQLMATLLSRLIVVHFWLMTCYPLMRQSDATSQATAEPSQQQPFDTSNTPADYSEPISHTQTTHVPSLMTRDQLFASSVEILQLSAQIINIDAAHRWSWYSKIHIQWHIVAFVLSEICRRPPCAECDQAWAAVSTMYTVWNVQSGATPGLMWKSVRRLMAKTRYVRELQAQRRVKSATESVDGGILNTPCAATLPATQSNIPRNVSNPPAPLWDSSSISGNAAQVDSTAQLEFHQGIFGMPDDAFMDMLDLPADFPMDDIFDPRDPNFANVSSDLWYGQDGKGEGN</sequence>